<protein>
    <submittedName>
        <fullName evidence="1">Uncharacterized protein</fullName>
    </submittedName>
</protein>
<gene>
    <name evidence="1" type="ORF">OPT61_g10282</name>
</gene>
<reference evidence="1" key="1">
    <citation type="submission" date="2022-11" db="EMBL/GenBank/DDBJ databases">
        <title>Genome Sequence of Boeremia exigua.</title>
        <authorList>
            <person name="Buettner E."/>
        </authorList>
    </citation>
    <scope>NUCLEOTIDE SEQUENCE</scope>
    <source>
        <strain evidence="1">CU02</strain>
    </source>
</reference>
<name>A0ACC2HR77_9PLEO</name>
<organism evidence="1 2">
    <name type="scientific">Boeremia exigua</name>
    <dbReference type="NCBI Taxonomy" id="749465"/>
    <lineage>
        <taxon>Eukaryota</taxon>
        <taxon>Fungi</taxon>
        <taxon>Dikarya</taxon>
        <taxon>Ascomycota</taxon>
        <taxon>Pezizomycotina</taxon>
        <taxon>Dothideomycetes</taxon>
        <taxon>Pleosporomycetidae</taxon>
        <taxon>Pleosporales</taxon>
        <taxon>Pleosporineae</taxon>
        <taxon>Didymellaceae</taxon>
        <taxon>Boeremia</taxon>
    </lineage>
</organism>
<evidence type="ECO:0000313" key="2">
    <source>
        <dbReference type="Proteomes" id="UP001153331"/>
    </source>
</evidence>
<dbReference type="Proteomes" id="UP001153331">
    <property type="component" value="Unassembled WGS sequence"/>
</dbReference>
<proteinExistence type="predicted"/>
<accession>A0ACC2HR77</accession>
<keyword evidence="2" id="KW-1185">Reference proteome</keyword>
<evidence type="ECO:0000313" key="1">
    <source>
        <dbReference type="EMBL" id="KAJ8105268.1"/>
    </source>
</evidence>
<dbReference type="EMBL" id="JAPHNI010001575">
    <property type="protein sequence ID" value="KAJ8105268.1"/>
    <property type="molecule type" value="Genomic_DNA"/>
</dbReference>
<sequence length="668" mass="75748">MICIRSSLPRLGTQFQRTGTRWFARTATKASRTGVKEHWTSETLRTTEKYPLSLELCDKANPLTEEATRRRPKVNPRGTKKKKSATTQHARPQIVSPDLCDDVLSYYGKSLEIHKGCDILDINPGAGLWSQKLHDWLQPRSHVLLEPNPDRYKTFLDPLLNAPGSKYKLVQKDTNELEHYTQLIDEGVFTHQTRVDRDDAGRQELNPTLLVTGMLVWDPVLPGMAFDSMAKQLYHLFSAAVRTNDQFHAYGRVRTLFWVGSDDFRNVIADTMATFNKANCILEMTQSMDIVVNAPRTSRGTGKAASGRDMQYEIESVVKALQRGKESGMTLPAHREDTIHKIAAEIDQLSEGSGRTSYAWLHDYLLEKYQQGITPVGLLNDATLQHHDHAIALQKKYPDIDFEAMGNAKNAKVPRQRSFWTGRQDHPAREEAHNFSITKSADRALIAKKMKLEALADVGEQLYHAECSALRTQDGTEEKAKLLERITELDTQWGKLLNATAANYKAVPASIVDDRICLRAPPYPRIQWDRRPFEPLTMSPEEAWPPHRLALISSTPHARPAGQTTDYYEWAHDFIHALFTTPSLAISDALEKMQHGLSQIVESCPSITDPDKGGRMLMKHFRVRMLTSEMIDELVTAYRDWPFKAPGSDHNKYFRWKGQVNAPDIGAR</sequence>
<comment type="caution">
    <text evidence="1">The sequence shown here is derived from an EMBL/GenBank/DDBJ whole genome shotgun (WGS) entry which is preliminary data.</text>
</comment>